<evidence type="ECO:0000313" key="1">
    <source>
        <dbReference type="EMBL" id="RMX52877.1"/>
    </source>
</evidence>
<protein>
    <submittedName>
        <fullName evidence="1">Uncharacterized protein</fullName>
    </submittedName>
</protein>
<feature type="non-terminal residue" evidence="1">
    <location>
        <position position="1"/>
    </location>
</feature>
<dbReference type="AlphaFoldDB" id="A0A3M6UGS2"/>
<sequence length="121" mass="13554">IQPTKGTNPEFNGIPFVILGSKLLECQNGPDQNKALKEKREKKKVRYPEEIMIIGAKGNTWCKTPRSSSFFFGENALCTSVTSIAFQAWQRWLSKSSHGLLQGKVPAFLIKLTKAFTESAY</sequence>
<dbReference type="Proteomes" id="UP000275408">
    <property type="component" value="Unassembled WGS sequence"/>
</dbReference>
<evidence type="ECO:0000313" key="2">
    <source>
        <dbReference type="Proteomes" id="UP000275408"/>
    </source>
</evidence>
<accession>A0A3M6UGS2</accession>
<gene>
    <name evidence="1" type="ORF">pdam_00016250</name>
</gene>
<feature type="non-terminal residue" evidence="1">
    <location>
        <position position="121"/>
    </location>
</feature>
<comment type="caution">
    <text evidence="1">The sequence shown here is derived from an EMBL/GenBank/DDBJ whole genome shotgun (WGS) entry which is preliminary data.</text>
</comment>
<proteinExistence type="predicted"/>
<reference evidence="1 2" key="1">
    <citation type="journal article" date="2018" name="Sci. Rep.">
        <title>Comparative analysis of the Pocillopora damicornis genome highlights role of immune system in coral evolution.</title>
        <authorList>
            <person name="Cunning R."/>
            <person name="Bay R.A."/>
            <person name="Gillette P."/>
            <person name="Baker A.C."/>
            <person name="Traylor-Knowles N."/>
        </authorList>
    </citation>
    <scope>NUCLEOTIDE SEQUENCE [LARGE SCALE GENOMIC DNA]</scope>
    <source>
        <strain evidence="1">RSMAS</strain>
        <tissue evidence="1">Whole animal</tissue>
    </source>
</reference>
<name>A0A3M6UGS2_POCDA</name>
<dbReference type="EMBL" id="RCHS01001558">
    <property type="protein sequence ID" value="RMX52877.1"/>
    <property type="molecule type" value="Genomic_DNA"/>
</dbReference>
<organism evidence="1 2">
    <name type="scientific">Pocillopora damicornis</name>
    <name type="common">Cauliflower coral</name>
    <name type="synonym">Millepora damicornis</name>
    <dbReference type="NCBI Taxonomy" id="46731"/>
    <lineage>
        <taxon>Eukaryota</taxon>
        <taxon>Metazoa</taxon>
        <taxon>Cnidaria</taxon>
        <taxon>Anthozoa</taxon>
        <taxon>Hexacorallia</taxon>
        <taxon>Scleractinia</taxon>
        <taxon>Astrocoeniina</taxon>
        <taxon>Pocilloporidae</taxon>
        <taxon>Pocillopora</taxon>
    </lineage>
</organism>
<keyword evidence="2" id="KW-1185">Reference proteome</keyword>